<gene>
    <name evidence="6" type="ORF">Ga0061068_1268</name>
</gene>
<dbReference type="InterPro" id="IPR027417">
    <property type="entry name" value="P-loop_NTPase"/>
</dbReference>
<evidence type="ECO:0000259" key="5">
    <source>
        <dbReference type="PROSITE" id="PS50893"/>
    </source>
</evidence>
<evidence type="ECO:0000313" key="6">
    <source>
        <dbReference type="EMBL" id="CUB08180.1"/>
    </source>
</evidence>
<dbReference type="InterPro" id="IPR029439">
    <property type="entry name" value="Wzt_C"/>
</dbReference>
<reference evidence="7" key="1">
    <citation type="submission" date="2015-08" db="EMBL/GenBank/DDBJ databases">
        <authorList>
            <person name="Babu N.S."/>
            <person name="Beckwith C.J."/>
            <person name="Beseler K.G."/>
            <person name="Brison A."/>
            <person name="Carone J.V."/>
            <person name="Caskin T.P."/>
            <person name="Diamond M."/>
            <person name="Durham M.E."/>
            <person name="Foxe J.M."/>
            <person name="Go M."/>
            <person name="Henderson B.A."/>
            <person name="Jones I.B."/>
            <person name="McGettigan J.A."/>
            <person name="Micheletti S.J."/>
            <person name="Nasrallah M.E."/>
            <person name="Ortiz D."/>
            <person name="Piller C.R."/>
            <person name="Privatt S.R."/>
            <person name="Schneider S.L."/>
            <person name="Sharp S."/>
            <person name="Smith T.C."/>
            <person name="Stanton J.D."/>
            <person name="Ullery H.E."/>
            <person name="Wilson R.J."/>
            <person name="Serrano M.G."/>
            <person name="Buck G."/>
            <person name="Lee V."/>
            <person name="Wang Y."/>
            <person name="Carvalho R."/>
            <person name="Voegtly L."/>
            <person name="Shi R."/>
            <person name="Duckworth R."/>
            <person name="Johnson A."/>
            <person name="Loviza R."/>
            <person name="Walstead R."/>
            <person name="Shah Z."/>
            <person name="Kiflezghi M."/>
            <person name="Wade K."/>
            <person name="Ball S.L."/>
            <person name="Bradley K.W."/>
            <person name="Asai D.J."/>
            <person name="Bowman C.A."/>
            <person name="Russell D.A."/>
            <person name="Pope W.H."/>
            <person name="Jacobs-Sera D."/>
            <person name="Hendrix R.W."/>
            <person name="Hatfull G.F."/>
        </authorList>
    </citation>
    <scope>NUCLEOTIDE SEQUENCE [LARGE SCALE GENOMIC DNA]</scope>
    <source>
        <strain evidence="7">JCM 19170</strain>
    </source>
</reference>
<keyword evidence="7" id="KW-1185">Reference proteome</keyword>
<feature type="domain" description="ABC transporter" evidence="5">
    <location>
        <begin position="15"/>
        <end position="254"/>
    </location>
</feature>
<evidence type="ECO:0000256" key="1">
    <source>
        <dbReference type="ARBA" id="ARBA00005417"/>
    </source>
</evidence>
<dbReference type="PANTHER" id="PTHR46743:SF2">
    <property type="entry name" value="TEICHOIC ACIDS EXPORT ATP-BINDING PROTEIN TAGH"/>
    <property type="match status" value="1"/>
</dbReference>
<dbReference type="EMBL" id="CYHH01000026">
    <property type="protein sequence ID" value="CUB08180.1"/>
    <property type="molecule type" value="Genomic_DNA"/>
</dbReference>
<dbReference type="Pfam" id="PF00005">
    <property type="entry name" value="ABC_tran"/>
    <property type="match status" value="1"/>
</dbReference>
<dbReference type="RefSeq" id="WP_055424408.1">
    <property type="nucleotide sequence ID" value="NZ_CYHH01000026.1"/>
</dbReference>
<dbReference type="InterPro" id="IPR015860">
    <property type="entry name" value="ABC_transpr_TagH-like"/>
</dbReference>
<comment type="similarity">
    <text evidence="1">Belongs to the ABC transporter superfamily.</text>
</comment>
<dbReference type="InterPro" id="IPR003439">
    <property type="entry name" value="ABC_transporter-like_ATP-bd"/>
</dbReference>
<dbReference type="OrthoDB" id="9778870at2"/>
<proteinExistence type="inferred from homology"/>
<dbReference type="Pfam" id="PF14524">
    <property type="entry name" value="Wzt_C"/>
    <property type="match status" value="1"/>
</dbReference>
<keyword evidence="3" id="KW-0547">Nucleotide-binding</keyword>
<dbReference type="PROSITE" id="PS00211">
    <property type="entry name" value="ABC_TRANSPORTER_1"/>
    <property type="match status" value="1"/>
</dbReference>
<dbReference type="PANTHER" id="PTHR46743">
    <property type="entry name" value="TEICHOIC ACIDS EXPORT ATP-BINDING PROTEIN TAGH"/>
    <property type="match status" value="1"/>
</dbReference>
<dbReference type="SUPFAM" id="SSF52540">
    <property type="entry name" value="P-loop containing nucleoside triphosphate hydrolases"/>
    <property type="match status" value="1"/>
</dbReference>
<dbReference type="CDD" id="cd10147">
    <property type="entry name" value="Wzt_C-like"/>
    <property type="match status" value="1"/>
</dbReference>
<dbReference type="InterPro" id="IPR003593">
    <property type="entry name" value="AAA+_ATPase"/>
</dbReference>
<dbReference type="Gene3D" id="2.70.50.60">
    <property type="entry name" value="abc- transporter (atp binding component) like domain"/>
    <property type="match status" value="1"/>
</dbReference>
<dbReference type="PROSITE" id="PS50893">
    <property type="entry name" value="ABC_TRANSPORTER_2"/>
    <property type="match status" value="1"/>
</dbReference>
<name>A0A0K6IYI4_9PROT</name>
<organism evidence="6 7">
    <name type="scientific">Tepidiphilus thermophilus</name>
    <dbReference type="NCBI Taxonomy" id="876478"/>
    <lineage>
        <taxon>Bacteria</taxon>
        <taxon>Pseudomonadati</taxon>
        <taxon>Pseudomonadota</taxon>
        <taxon>Hydrogenophilia</taxon>
        <taxon>Hydrogenophilales</taxon>
        <taxon>Hydrogenophilaceae</taxon>
        <taxon>Tepidiphilus</taxon>
    </lineage>
</organism>
<dbReference type="GO" id="GO:0140359">
    <property type="term" value="F:ABC-type transporter activity"/>
    <property type="evidence" value="ECO:0007669"/>
    <property type="project" value="InterPro"/>
</dbReference>
<dbReference type="GO" id="GO:0005524">
    <property type="term" value="F:ATP binding"/>
    <property type="evidence" value="ECO:0007669"/>
    <property type="project" value="UniProtKB-KW"/>
</dbReference>
<sequence>MSSERQQPALGEPVIRVDGVGKTYRMYEKPSQRLWQALTGRDGKHREFHALRDVSFQVRRGETVGIIGRNGSGKSTLLQIIAGTLRPTTGTCQVHGRVAALLELGSGFNPDFTGRENVYLNGTILGLTRAQIDERMQQILDFADIGEFIDQPVRSYSSGMAVRLAFAVIAHVDADILIVDEALSVGDAFFAQKCMRFLRNFQKHGTLLFVSHDAAAVTNLCSRAIWLEDGQVRMEGSAGAIVEAYMAQQHARGRADAVGEVVHVDVGVERRRQREEACREDFRKKLMDELGVCNRLAVFEFDPDRAGPQFGAGGATIVDVALLDAEGQPAPLLSGGEVVNLRISVRANKALESTIVGFYVKDRLGQRLFGDNTYLAYRNADTSMAAGEVIDATFRFRMPVLPSGSYMVDAAVASGSQDDHTQQHWLHDALEFRAVDETMRHGLVGIPMAAIEIARRQGE</sequence>
<dbReference type="SMART" id="SM00382">
    <property type="entry name" value="AAA"/>
    <property type="match status" value="1"/>
</dbReference>
<evidence type="ECO:0000256" key="4">
    <source>
        <dbReference type="ARBA" id="ARBA00022840"/>
    </source>
</evidence>
<keyword evidence="4" id="KW-0067">ATP-binding</keyword>
<dbReference type="Gene3D" id="3.40.50.300">
    <property type="entry name" value="P-loop containing nucleotide triphosphate hydrolases"/>
    <property type="match status" value="1"/>
</dbReference>
<dbReference type="GO" id="GO:0016020">
    <property type="term" value="C:membrane"/>
    <property type="evidence" value="ECO:0007669"/>
    <property type="project" value="InterPro"/>
</dbReference>
<evidence type="ECO:0000256" key="2">
    <source>
        <dbReference type="ARBA" id="ARBA00022448"/>
    </source>
</evidence>
<dbReference type="GO" id="GO:0016887">
    <property type="term" value="F:ATP hydrolysis activity"/>
    <property type="evidence" value="ECO:0007669"/>
    <property type="project" value="InterPro"/>
</dbReference>
<protein>
    <submittedName>
        <fullName evidence="6">ABC-type polysaccharide/polyol phosphate transport system, ATPase component</fullName>
    </submittedName>
</protein>
<dbReference type="InterPro" id="IPR050683">
    <property type="entry name" value="Bact_Polysacc_Export_ATP-bd"/>
</dbReference>
<evidence type="ECO:0000313" key="7">
    <source>
        <dbReference type="Proteomes" id="UP000182108"/>
    </source>
</evidence>
<dbReference type="AlphaFoldDB" id="A0A0K6IYI4"/>
<evidence type="ECO:0000256" key="3">
    <source>
        <dbReference type="ARBA" id="ARBA00022741"/>
    </source>
</evidence>
<dbReference type="CDD" id="cd03220">
    <property type="entry name" value="ABC_KpsT_Wzt"/>
    <property type="match status" value="1"/>
</dbReference>
<accession>A0A0K6IYI4</accession>
<keyword evidence="2" id="KW-0813">Transport</keyword>
<dbReference type="Proteomes" id="UP000182108">
    <property type="component" value="Unassembled WGS sequence"/>
</dbReference>
<dbReference type="InterPro" id="IPR017871">
    <property type="entry name" value="ABC_transporter-like_CS"/>
</dbReference>